<dbReference type="PANTHER" id="PTHR28617:SF1">
    <property type="entry name" value="CILIA- AND FLAGELLA-ASSOCIATED PROTEIN 77"/>
    <property type="match status" value="1"/>
</dbReference>
<dbReference type="GeneID" id="110220303"/>
<accession>A0A6P5LV57</accession>
<name>A0A6P5LV57_PHACI</name>
<gene>
    <name evidence="2" type="primary">LOC110220303</name>
</gene>
<sequence>MPQGIKVSNSLLANMASSEQQKPFKLEKPLKCKSFRNIRDTCLPPLMPLRKADLKPEMENYRHGCMRNSMFCNHLILKPELGRTRRICNMLPGSDFVYGMQNNYEDGMAETIRQWRKHTDTASPKKPPHNFLNFNAKAVQAGLVTPSEYHSLRLSYDQTQAIKKAILAGFVSPADYHAFRLGYLQTRPIKKNKPLLDHMPKKQHSDQNVTITDLIQQKFKNQWIQKRNMGDSIVIKTLSRSH</sequence>
<organism evidence="1 2">
    <name type="scientific">Phascolarctos cinereus</name>
    <name type="common">Koala</name>
    <dbReference type="NCBI Taxonomy" id="38626"/>
    <lineage>
        <taxon>Eukaryota</taxon>
        <taxon>Metazoa</taxon>
        <taxon>Chordata</taxon>
        <taxon>Craniata</taxon>
        <taxon>Vertebrata</taxon>
        <taxon>Euteleostomi</taxon>
        <taxon>Mammalia</taxon>
        <taxon>Metatheria</taxon>
        <taxon>Diprotodontia</taxon>
        <taxon>Phascolarctidae</taxon>
        <taxon>Phascolarctos</taxon>
    </lineage>
</organism>
<proteinExistence type="predicted"/>
<dbReference type="PANTHER" id="PTHR28617">
    <property type="entry name" value="CILIA- AND FLAGELLA-ASSOCIATED PROTEIN 77"/>
    <property type="match status" value="1"/>
</dbReference>
<dbReference type="InterPro" id="IPR029147">
    <property type="entry name" value="CFAP77"/>
</dbReference>
<dbReference type="Proteomes" id="UP000515140">
    <property type="component" value="Unplaced"/>
</dbReference>
<reference evidence="2" key="1">
    <citation type="submission" date="2025-08" db="UniProtKB">
        <authorList>
            <consortium name="RefSeq"/>
        </authorList>
    </citation>
    <scope>IDENTIFICATION</scope>
    <source>
        <tissue evidence="2">Spleen</tissue>
    </source>
</reference>
<protein>
    <submittedName>
        <fullName evidence="2">Cilia- and flagella-associated protein 77-like</fullName>
    </submittedName>
</protein>
<dbReference type="RefSeq" id="XP_020859971.1">
    <property type="nucleotide sequence ID" value="XM_021004312.1"/>
</dbReference>
<dbReference type="Pfam" id="PF14825">
    <property type="entry name" value="CFAP77"/>
    <property type="match status" value="1"/>
</dbReference>
<dbReference type="AlphaFoldDB" id="A0A6P5LV57"/>
<keyword evidence="1" id="KW-1185">Reference proteome</keyword>
<evidence type="ECO:0000313" key="2">
    <source>
        <dbReference type="RefSeq" id="XP_020859971.1"/>
    </source>
</evidence>
<dbReference type="InParanoid" id="A0A6P5LV57"/>
<dbReference type="KEGG" id="pcw:110220303"/>
<evidence type="ECO:0000313" key="1">
    <source>
        <dbReference type="Proteomes" id="UP000515140"/>
    </source>
</evidence>